<dbReference type="PANTHER" id="PTHR42887">
    <property type="entry name" value="OS12G0638800 PROTEIN"/>
    <property type="match status" value="1"/>
</dbReference>
<dbReference type="Gene3D" id="2.40.30.10">
    <property type="entry name" value="Translation factors"/>
    <property type="match status" value="1"/>
</dbReference>
<dbReference type="RefSeq" id="WP_188663256.1">
    <property type="nucleotide sequence ID" value="NZ_BMHV01000008.1"/>
</dbReference>
<dbReference type="Gene3D" id="3.50.50.60">
    <property type="entry name" value="FAD/NAD(P)-binding domain"/>
    <property type="match status" value="1"/>
</dbReference>
<organism evidence="6 7">
    <name type="scientific">Terasakiella brassicae</name>
    <dbReference type="NCBI Taxonomy" id="1634917"/>
    <lineage>
        <taxon>Bacteria</taxon>
        <taxon>Pseudomonadati</taxon>
        <taxon>Pseudomonadota</taxon>
        <taxon>Alphaproteobacteria</taxon>
        <taxon>Rhodospirillales</taxon>
        <taxon>Terasakiellaceae</taxon>
        <taxon>Terasakiella</taxon>
    </lineage>
</organism>
<reference evidence="6" key="1">
    <citation type="journal article" date="2014" name="Int. J. Syst. Evol. Microbiol.">
        <title>Complete genome sequence of Corynebacterium casei LMG S-19264T (=DSM 44701T), isolated from a smear-ripened cheese.</title>
        <authorList>
            <consortium name="US DOE Joint Genome Institute (JGI-PGF)"/>
            <person name="Walter F."/>
            <person name="Albersmeier A."/>
            <person name="Kalinowski J."/>
            <person name="Ruckert C."/>
        </authorList>
    </citation>
    <scope>NUCLEOTIDE SEQUENCE</scope>
    <source>
        <strain evidence="6">CGMCC 1.15254</strain>
    </source>
</reference>
<dbReference type="EMBL" id="BMHV01000008">
    <property type="protein sequence ID" value="GGF61604.1"/>
    <property type="molecule type" value="Genomic_DNA"/>
</dbReference>
<evidence type="ECO:0000256" key="2">
    <source>
        <dbReference type="ARBA" id="ARBA00022630"/>
    </source>
</evidence>
<dbReference type="Proteomes" id="UP000632498">
    <property type="component" value="Unassembled WGS sequence"/>
</dbReference>
<dbReference type="Pfam" id="PF22780">
    <property type="entry name" value="HI0933_like_1st"/>
    <property type="match status" value="1"/>
</dbReference>
<accession>A0A917FCB4</accession>
<evidence type="ECO:0000313" key="6">
    <source>
        <dbReference type="EMBL" id="GGF61604.1"/>
    </source>
</evidence>
<dbReference type="NCBIfam" id="TIGR03862">
    <property type="entry name" value="flavo_PP4765"/>
    <property type="match status" value="1"/>
</dbReference>
<evidence type="ECO:0000256" key="1">
    <source>
        <dbReference type="ARBA" id="ARBA00001974"/>
    </source>
</evidence>
<dbReference type="PANTHER" id="PTHR42887:SF1">
    <property type="entry name" value="BLR3961 PROTEIN"/>
    <property type="match status" value="1"/>
</dbReference>
<dbReference type="InterPro" id="IPR057661">
    <property type="entry name" value="RsdA/BaiN/AoA(So)_Rossmann"/>
</dbReference>
<dbReference type="InterPro" id="IPR055178">
    <property type="entry name" value="RsdA/BaiN/AoA(So)-like_dom"/>
</dbReference>
<proteinExistence type="predicted"/>
<dbReference type="InterPro" id="IPR004792">
    <property type="entry name" value="BaiN-like"/>
</dbReference>
<keyword evidence="3" id="KW-0274">FAD</keyword>
<sequence>MTKPVIAIIGGGPAGLMAAQHLVAKEFDVHLFDAMPSLGRKFLMAGKSGMNLTHGEDFDTFRSRYHTTFPSFQDILEDFKPEDVRNWAQDLGIETFIGSSGRIFPTDFKAAPLLRSWLRRLRHNGLTIHTRHRWLNWAENGHLFETPDGEKTFSCEATLFAMGGISWPKLGSDGHWRTPFATRHIKMHDFRPSNCGFIRDWSPVFIDRFAGTPVKSVGLRAGNVNTKGEFVICENGVEGSAVYTHSRALRESIEQTGTASLYLDLCPDRSLETLKAALNKPRGRASLSNHIRKTTGLSGVKAALLRECLSKDVFSDMNKLAESIKNLPIDLHATRPIEEAISCAGGVCFDDLNTDLMHNDHPGWFFAGEMLDWDAPTGGYLLTGCFALGKRAGLGIENWLNEKNA</sequence>
<protein>
    <submittedName>
        <fullName evidence="6">Dehydrogenase</fullName>
    </submittedName>
</protein>
<feature type="domain" description="RsdA/BaiN/AoA(So)-like Rossmann fold-like" evidence="4">
    <location>
        <begin position="6"/>
        <end position="393"/>
    </location>
</feature>
<keyword evidence="2" id="KW-0285">Flavoprotein</keyword>
<dbReference type="InterPro" id="IPR036188">
    <property type="entry name" value="FAD/NAD-bd_sf"/>
</dbReference>
<evidence type="ECO:0000259" key="5">
    <source>
        <dbReference type="Pfam" id="PF22780"/>
    </source>
</evidence>
<evidence type="ECO:0000256" key="3">
    <source>
        <dbReference type="ARBA" id="ARBA00022827"/>
    </source>
</evidence>
<name>A0A917FCB4_9PROT</name>
<dbReference type="Pfam" id="PF03486">
    <property type="entry name" value="HI0933_like"/>
    <property type="match status" value="1"/>
</dbReference>
<dbReference type="AlphaFoldDB" id="A0A917FCB4"/>
<dbReference type="InterPro" id="IPR023166">
    <property type="entry name" value="BaiN-like_dom_sf"/>
</dbReference>
<comment type="cofactor">
    <cofactor evidence="1">
        <name>FAD</name>
        <dbReference type="ChEBI" id="CHEBI:57692"/>
    </cofactor>
</comment>
<comment type="caution">
    <text evidence="6">The sequence shown here is derived from an EMBL/GenBank/DDBJ whole genome shotgun (WGS) entry which is preliminary data.</text>
</comment>
<dbReference type="SUPFAM" id="SSF160996">
    <property type="entry name" value="HI0933 insert domain-like"/>
    <property type="match status" value="1"/>
</dbReference>
<dbReference type="SUPFAM" id="SSF51905">
    <property type="entry name" value="FAD/NAD(P)-binding domain"/>
    <property type="match status" value="1"/>
</dbReference>
<dbReference type="Gene3D" id="1.10.8.260">
    <property type="entry name" value="HI0933 insert domain-like"/>
    <property type="match status" value="1"/>
</dbReference>
<keyword evidence="7" id="KW-1185">Reference proteome</keyword>
<reference evidence="6" key="2">
    <citation type="submission" date="2020-09" db="EMBL/GenBank/DDBJ databases">
        <authorList>
            <person name="Sun Q."/>
            <person name="Zhou Y."/>
        </authorList>
    </citation>
    <scope>NUCLEOTIDE SEQUENCE</scope>
    <source>
        <strain evidence="6">CGMCC 1.15254</strain>
    </source>
</reference>
<evidence type="ECO:0000259" key="4">
    <source>
        <dbReference type="Pfam" id="PF03486"/>
    </source>
</evidence>
<evidence type="ECO:0000313" key="7">
    <source>
        <dbReference type="Proteomes" id="UP000632498"/>
    </source>
</evidence>
<gene>
    <name evidence="6" type="ORF">GCM10011332_14260</name>
</gene>
<feature type="domain" description="RsdA/BaiN/AoA(So)-like insert" evidence="5">
    <location>
        <begin position="191"/>
        <end position="342"/>
    </location>
</feature>
<dbReference type="NCBIfam" id="TIGR00275">
    <property type="entry name" value="aminoacetone oxidase family FAD-binding enzyme"/>
    <property type="match status" value="1"/>
</dbReference>
<dbReference type="InterPro" id="IPR022460">
    <property type="entry name" value="Flavoprotein_PP4765"/>
</dbReference>